<organism evidence="2">
    <name type="scientific">mine drainage metagenome</name>
    <dbReference type="NCBI Taxonomy" id="410659"/>
    <lineage>
        <taxon>unclassified sequences</taxon>
        <taxon>metagenomes</taxon>
        <taxon>ecological metagenomes</taxon>
    </lineage>
</organism>
<dbReference type="Pfam" id="PF13416">
    <property type="entry name" value="SBP_bac_8"/>
    <property type="match status" value="1"/>
</dbReference>
<keyword evidence="1" id="KW-0732">Signal</keyword>
<dbReference type="Gene3D" id="3.40.190.10">
    <property type="entry name" value="Periplasmic binding protein-like II"/>
    <property type="match status" value="2"/>
</dbReference>
<dbReference type="PANTHER" id="PTHR30006:SF24">
    <property type="entry name" value="SLL0237 PROTEIN"/>
    <property type="match status" value="1"/>
</dbReference>
<reference evidence="2" key="1">
    <citation type="submission" date="2016-10" db="EMBL/GenBank/DDBJ databases">
        <title>Sequence of Gallionella enrichment culture.</title>
        <authorList>
            <person name="Poehlein A."/>
            <person name="Muehling M."/>
            <person name="Daniel R."/>
        </authorList>
    </citation>
    <scope>NUCLEOTIDE SEQUENCE</scope>
</reference>
<dbReference type="SUPFAM" id="SSF53850">
    <property type="entry name" value="Periplasmic binding protein-like II"/>
    <property type="match status" value="1"/>
</dbReference>
<accession>A0A1J5S1I0</accession>
<evidence type="ECO:0000313" key="2">
    <source>
        <dbReference type="EMBL" id="OIQ94197.1"/>
    </source>
</evidence>
<evidence type="ECO:0000256" key="1">
    <source>
        <dbReference type="ARBA" id="ARBA00022729"/>
    </source>
</evidence>
<name>A0A1J5S1I0_9ZZZZ</name>
<dbReference type="InterPro" id="IPR006059">
    <property type="entry name" value="SBP"/>
</dbReference>
<protein>
    <submittedName>
        <fullName evidence="2">Iron-utilization periplasmic protein</fullName>
    </submittedName>
</protein>
<dbReference type="AlphaFoldDB" id="A0A1J5S1I0"/>
<proteinExistence type="predicted"/>
<dbReference type="PANTHER" id="PTHR30006">
    <property type="entry name" value="THIAMINE-BINDING PERIPLASMIC PROTEIN-RELATED"/>
    <property type="match status" value="1"/>
</dbReference>
<sequence>METALHRLLLAIVAAIACAVLPAQAQKADESLFEYRGADRMDRIIVAAKKEGTVTVYASIAQTDMNSLVHMFETQYGIKVNVWRSGSDEVLYRAITETNAKTYKVDLIYDPVTELEALSRENILQPLNSPTFKDLQPGSVSKKQDRANVLISVFVQGYNTKALKKKDLPKSFKDLLDPKWKGKLGIEAKEASWFGATVKAMGDEAAGIKLFHDIAAKNGISMRKGHSLMKNMVIAGEVPLSLTVYTYMVDQAKRKGAPIDWFAIEPVIARANAIGVARHAPHPNAALLFYEFLLGTDAQKLFASLDYEPSNTRVESPLKNLKYTLIDPVVALDERAKWETLFDNTMMAK</sequence>
<dbReference type="PROSITE" id="PS51257">
    <property type="entry name" value="PROKAR_LIPOPROTEIN"/>
    <property type="match status" value="1"/>
</dbReference>
<comment type="caution">
    <text evidence="2">The sequence shown here is derived from an EMBL/GenBank/DDBJ whole genome shotgun (WGS) entry which is preliminary data.</text>
</comment>
<gene>
    <name evidence="2" type="primary">fbpA_1</name>
    <name evidence="2" type="ORF">GALL_238260</name>
</gene>
<dbReference type="EMBL" id="MLJW01000191">
    <property type="protein sequence ID" value="OIQ94197.1"/>
    <property type="molecule type" value="Genomic_DNA"/>
</dbReference>